<dbReference type="InterPro" id="IPR004358">
    <property type="entry name" value="Sig_transdc_His_kin-like_C"/>
</dbReference>
<keyword evidence="4" id="KW-0808">Transferase</keyword>
<dbReference type="Gene3D" id="1.10.287.130">
    <property type="match status" value="1"/>
</dbReference>
<dbReference type="Proteomes" id="UP001203410">
    <property type="component" value="Unassembled WGS sequence"/>
</dbReference>
<evidence type="ECO:0000259" key="10">
    <source>
        <dbReference type="PROSITE" id="PS50109"/>
    </source>
</evidence>
<dbReference type="SMART" id="SM00387">
    <property type="entry name" value="HATPase_c"/>
    <property type="match status" value="1"/>
</dbReference>
<reference evidence="11 12" key="1">
    <citation type="submission" date="2022-05" db="EMBL/GenBank/DDBJ databases">
        <authorList>
            <person name="Jo J.-H."/>
            <person name="Im W.-T."/>
        </authorList>
    </citation>
    <scope>NUCLEOTIDE SEQUENCE [LARGE SCALE GENOMIC DNA]</scope>
    <source>
        <strain evidence="11 12">NSE70-1</strain>
    </source>
</reference>
<keyword evidence="7" id="KW-0067">ATP-binding</keyword>
<comment type="caution">
    <text evidence="11">The sequence shown here is derived from an EMBL/GenBank/DDBJ whole genome shotgun (WGS) entry which is preliminary data.</text>
</comment>
<evidence type="ECO:0000256" key="9">
    <source>
        <dbReference type="SAM" id="Phobius"/>
    </source>
</evidence>
<gene>
    <name evidence="11" type="ORF">LZ496_09845</name>
</gene>
<evidence type="ECO:0000256" key="1">
    <source>
        <dbReference type="ARBA" id="ARBA00000085"/>
    </source>
</evidence>
<keyword evidence="8" id="KW-0902">Two-component regulatory system</keyword>
<name>A0ABT0RVZ4_9SPHN</name>
<dbReference type="SUPFAM" id="SSF55874">
    <property type="entry name" value="ATPase domain of HSP90 chaperone/DNA topoisomerase II/histidine kinase"/>
    <property type="match status" value="1"/>
</dbReference>
<evidence type="ECO:0000256" key="8">
    <source>
        <dbReference type="ARBA" id="ARBA00023012"/>
    </source>
</evidence>
<feature type="transmembrane region" description="Helical" evidence="9">
    <location>
        <begin position="80"/>
        <end position="99"/>
    </location>
</feature>
<sequence length="521" mass="56724">MAQETLGLFDTAPVRQEIRIGLAIVALVFITLIVATPVHNIYVGAIPGLIPALDAGMLVCDLISAAILYAQAVVFRSRALTVLASGYVISGLLLIPWALTFPGAFSAAGLLGAKVNTTGWIAVAWRLSVPIAVFFYGWLKRADATDRSLAERPPARIVQGLLISFALVIFVTLLATLGHDLLPSFFIDQNQVIQSTLITVNVVVIAWTVAAMVMLLRQERSVLDLWLLVALSAWLAQSLLNLPLQSRFSLGAYVFLVLTLVSNLIVMLALITESNRLYARLALSTAARDRERDARLISMDAVAAAIAHEVAQPLVAAKLSVSTALSWLNRSEPDTKMAIRSLHEAADSSERTFDVIKSVRATFVTEEGTRSEISLNDLARETASLMDRELAARKVSLKLSLDDSLPPILANRVQIQRVLINLLTNAIESMVQTRRRPRNIAIRSVLLDEQNVQLDVSDTGAGISPDRMAQIFEPFFTTKATGTGLGLSLSRTIIEEHGGRLWVSPGDGCGATFHMQLPHRR</sequence>
<feature type="transmembrane region" description="Helical" evidence="9">
    <location>
        <begin position="197"/>
        <end position="216"/>
    </location>
</feature>
<evidence type="ECO:0000256" key="5">
    <source>
        <dbReference type="ARBA" id="ARBA00022741"/>
    </source>
</evidence>
<evidence type="ECO:0000313" key="12">
    <source>
        <dbReference type="Proteomes" id="UP001203410"/>
    </source>
</evidence>
<feature type="transmembrane region" description="Helical" evidence="9">
    <location>
        <begin position="48"/>
        <end position="68"/>
    </location>
</feature>
<evidence type="ECO:0000256" key="4">
    <source>
        <dbReference type="ARBA" id="ARBA00022679"/>
    </source>
</evidence>
<accession>A0ABT0RVZ4</accession>
<dbReference type="InterPro" id="IPR036890">
    <property type="entry name" value="HATPase_C_sf"/>
</dbReference>
<organism evidence="11 12">
    <name type="scientific">Sphingomonas caseinilyticus</name>
    <dbReference type="NCBI Taxonomy" id="2908205"/>
    <lineage>
        <taxon>Bacteria</taxon>
        <taxon>Pseudomonadati</taxon>
        <taxon>Pseudomonadota</taxon>
        <taxon>Alphaproteobacteria</taxon>
        <taxon>Sphingomonadales</taxon>
        <taxon>Sphingomonadaceae</taxon>
        <taxon>Sphingomonas</taxon>
    </lineage>
</organism>
<keyword evidence="9" id="KW-0812">Transmembrane</keyword>
<feature type="transmembrane region" description="Helical" evidence="9">
    <location>
        <begin position="119"/>
        <end position="139"/>
    </location>
</feature>
<evidence type="ECO:0000256" key="2">
    <source>
        <dbReference type="ARBA" id="ARBA00012438"/>
    </source>
</evidence>
<keyword evidence="9" id="KW-0472">Membrane</keyword>
<dbReference type="EC" id="2.7.13.3" evidence="2"/>
<dbReference type="PANTHER" id="PTHR43065:SF10">
    <property type="entry name" value="PEROXIDE STRESS-ACTIVATED HISTIDINE KINASE MAK3"/>
    <property type="match status" value="1"/>
</dbReference>
<protein>
    <recommendedName>
        <fullName evidence="2">histidine kinase</fullName>
        <ecNumber evidence="2">2.7.13.3</ecNumber>
    </recommendedName>
</protein>
<evidence type="ECO:0000256" key="7">
    <source>
        <dbReference type="ARBA" id="ARBA00022840"/>
    </source>
</evidence>
<feature type="transmembrane region" description="Helical" evidence="9">
    <location>
        <begin position="223"/>
        <end position="244"/>
    </location>
</feature>
<keyword evidence="3" id="KW-0597">Phosphoprotein</keyword>
<keyword evidence="5" id="KW-0547">Nucleotide-binding</keyword>
<dbReference type="Pfam" id="PF02518">
    <property type="entry name" value="HATPase_c"/>
    <property type="match status" value="1"/>
</dbReference>
<evidence type="ECO:0000256" key="3">
    <source>
        <dbReference type="ARBA" id="ARBA00022553"/>
    </source>
</evidence>
<keyword evidence="12" id="KW-1185">Reference proteome</keyword>
<dbReference type="InterPro" id="IPR033424">
    <property type="entry name" value="MASE4"/>
</dbReference>
<feature type="transmembrane region" description="Helical" evidence="9">
    <location>
        <begin position="20"/>
        <end position="42"/>
    </location>
</feature>
<dbReference type="PANTHER" id="PTHR43065">
    <property type="entry name" value="SENSOR HISTIDINE KINASE"/>
    <property type="match status" value="1"/>
</dbReference>
<dbReference type="Gene3D" id="3.30.565.10">
    <property type="entry name" value="Histidine kinase-like ATPase, C-terminal domain"/>
    <property type="match status" value="1"/>
</dbReference>
<keyword evidence="9" id="KW-1133">Transmembrane helix</keyword>
<dbReference type="PROSITE" id="PS50109">
    <property type="entry name" value="HIS_KIN"/>
    <property type="match status" value="1"/>
</dbReference>
<evidence type="ECO:0000313" key="11">
    <source>
        <dbReference type="EMBL" id="MCL6699081.1"/>
    </source>
</evidence>
<dbReference type="InterPro" id="IPR005467">
    <property type="entry name" value="His_kinase_dom"/>
</dbReference>
<proteinExistence type="predicted"/>
<feature type="transmembrane region" description="Helical" evidence="9">
    <location>
        <begin position="160"/>
        <end position="177"/>
    </location>
</feature>
<keyword evidence="6" id="KW-0418">Kinase</keyword>
<evidence type="ECO:0000256" key="6">
    <source>
        <dbReference type="ARBA" id="ARBA00022777"/>
    </source>
</evidence>
<dbReference type="PRINTS" id="PR00344">
    <property type="entry name" value="BCTRLSENSOR"/>
</dbReference>
<dbReference type="EMBL" id="JAMGBA010000002">
    <property type="protein sequence ID" value="MCL6699081.1"/>
    <property type="molecule type" value="Genomic_DNA"/>
</dbReference>
<feature type="transmembrane region" description="Helical" evidence="9">
    <location>
        <begin position="250"/>
        <end position="271"/>
    </location>
</feature>
<feature type="domain" description="Histidine kinase" evidence="10">
    <location>
        <begin position="305"/>
        <end position="521"/>
    </location>
</feature>
<dbReference type="InterPro" id="IPR003594">
    <property type="entry name" value="HATPase_dom"/>
</dbReference>
<dbReference type="Pfam" id="PF17158">
    <property type="entry name" value="MASE4"/>
    <property type="match status" value="1"/>
</dbReference>
<comment type="catalytic activity">
    <reaction evidence="1">
        <text>ATP + protein L-histidine = ADP + protein N-phospho-L-histidine.</text>
        <dbReference type="EC" id="2.7.13.3"/>
    </reaction>
</comment>
<dbReference type="RefSeq" id="WP_249904451.1">
    <property type="nucleotide sequence ID" value="NZ_JAMGBA010000002.1"/>
</dbReference>